<evidence type="ECO:0008006" key="4">
    <source>
        <dbReference type="Google" id="ProtNLM"/>
    </source>
</evidence>
<evidence type="ECO:0000313" key="2">
    <source>
        <dbReference type="EMBL" id="MBB4642019.1"/>
    </source>
</evidence>
<reference evidence="2 3" key="1">
    <citation type="submission" date="2020-08" db="EMBL/GenBank/DDBJ databases">
        <title>Genomic Encyclopedia of Type Strains, Phase IV (KMG-IV): sequencing the most valuable type-strain genomes for metagenomic binning, comparative biology and taxonomic classification.</title>
        <authorList>
            <person name="Goeker M."/>
        </authorList>
    </citation>
    <scope>NUCLEOTIDE SEQUENCE [LARGE SCALE GENOMIC DNA]</scope>
    <source>
        <strain evidence="2 3">DSM 7465</strain>
    </source>
</reference>
<keyword evidence="3" id="KW-1185">Reference proteome</keyword>
<comment type="caution">
    <text evidence="2">The sequence shown here is derived from an EMBL/GenBank/DDBJ whole genome shotgun (WGS) entry which is preliminary data.</text>
</comment>
<proteinExistence type="predicted"/>
<feature type="chain" id="PRO_5032992246" description="Mlr4354 like protein" evidence="1">
    <location>
        <begin position="21"/>
        <end position="162"/>
    </location>
</feature>
<evidence type="ECO:0000256" key="1">
    <source>
        <dbReference type="SAM" id="SignalP"/>
    </source>
</evidence>
<feature type="signal peptide" evidence="1">
    <location>
        <begin position="1"/>
        <end position="20"/>
    </location>
</feature>
<keyword evidence="1" id="KW-0732">Signal</keyword>
<dbReference type="AlphaFoldDB" id="A0A840HWS0"/>
<sequence length="162" mass="17564">MKRAFLFFLAAMTLVTPAHARESLGVFGSWGAFRDPGPPRCYAIAEPERRASNGRWRAFASVGYWPRKGVRGQVHFRLSRERDLKSPVMLAIGVRRFDLIAGSADAWAPNKRVDAAIIAAIRMGASMSVRGAGKNGSRFVDLYGLRGAATAIDAAALACARL</sequence>
<dbReference type="Proteomes" id="UP000575068">
    <property type="component" value="Unassembled WGS sequence"/>
</dbReference>
<dbReference type="RefSeq" id="WP_184475793.1">
    <property type="nucleotide sequence ID" value="NZ_JACHOV010000008.1"/>
</dbReference>
<protein>
    <recommendedName>
        <fullName evidence="4">Mlr4354 like protein</fullName>
    </recommendedName>
</protein>
<accession>A0A840HWS0</accession>
<organism evidence="2 3">
    <name type="scientific">Rhizorhapis suberifaciens</name>
    <name type="common">corky root of lettuce</name>
    <dbReference type="NCBI Taxonomy" id="13656"/>
    <lineage>
        <taxon>Bacteria</taxon>
        <taxon>Pseudomonadati</taxon>
        <taxon>Pseudomonadota</taxon>
        <taxon>Alphaproteobacteria</taxon>
        <taxon>Sphingomonadales</taxon>
        <taxon>Sphingomonadaceae</taxon>
        <taxon>Rhizorhapis</taxon>
    </lineage>
</organism>
<gene>
    <name evidence="2" type="ORF">HNQ99_002337</name>
</gene>
<dbReference type="EMBL" id="JACHOV010000008">
    <property type="protein sequence ID" value="MBB4642019.1"/>
    <property type="molecule type" value="Genomic_DNA"/>
</dbReference>
<name>A0A840HWS0_9SPHN</name>
<evidence type="ECO:0000313" key="3">
    <source>
        <dbReference type="Proteomes" id="UP000575068"/>
    </source>
</evidence>